<accession>A0A6J4R9S6</accession>
<gene>
    <name evidence="1" type="ORF">AVDCRST_MAG05-285</name>
</gene>
<dbReference type="EMBL" id="CADCVM010000035">
    <property type="protein sequence ID" value="CAA9468232.1"/>
    <property type="molecule type" value="Genomic_DNA"/>
</dbReference>
<proteinExistence type="predicted"/>
<reference evidence="1" key="1">
    <citation type="submission" date="2020-02" db="EMBL/GenBank/DDBJ databases">
        <authorList>
            <person name="Meier V. D."/>
        </authorList>
    </citation>
    <scope>NUCLEOTIDE SEQUENCE</scope>
    <source>
        <strain evidence="1">AVDCRST_MAG05</strain>
    </source>
</reference>
<name>A0A6J4R9S6_9ACTN</name>
<dbReference type="AlphaFoldDB" id="A0A6J4R9S6"/>
<evidence type="ECO:0000313" key="1">
    <source>
        <dbReference type="EMBL" id="CAA9468232.1"/>
    </source>
</evidence>
<protein>
    <submittedName>
        <fullName evidence="1">Uncharacterized protein</fullName>
    </submittedName>
</protein>
<organism evidence="1">
    <name type="scientific">uncultured Rubrobacteraceae bacterium</name>
    <dbReference type="NCBI Taxonomy" id="349277"/>
    <lineage>
        <taxon>Bacteria</taxon>
        <taxon>Bacillati</taxon>
        <taxon>Actinomycetota</taxon>
        <taxon>Rubrobacteria</taxon>
        <taxon>Rubrobacterales</taxon>
        <taxon>Rubrobacteraceae</taxon>
        <taxon>environmental samples</taxon>
    </lineage>
</organism>
<sequence>SAEPGYTFGEVSGGYHKASDHGSLHAEDSNVFVLAGGFGGEAAPRRITDVAPMLLDHFGAGIAAEPSVL</sequence>
<feature type="non-terminal residue" evidence="1">
    <location>
        <position position="1"/>
    </location>
</feature>